<dbReference type="Proteomes" id="UP000008136">
    <property type="component" value="Chromosome"/>
</dbReference>
<dbReference type="InterPro" id="IPR036748">
    <property type="entry name" value="MTH938-like_sf"/>
</dbReference>
<dbReference type="PANTHER" id="PTHR15811:SF5">
    <property type="entry name" value="MTH938 DOMAIN-CONTAINING PROTEIN"/>
    <property type="match status" value="1"/>
</dbReference>
<dbReference type="Gene3D" id="3.40.1230.10">
    <property type="entry name" value="MTH938-like"/>
    <property type="match status" value="1"/>
</dbReference>
<dbReference type="GO" id="GO:0005737">
    <property type="term" value="C:cytoplasm"/>
    <property type="evidence" value="ECO:0007669"/>
    <property type="project" value="TreeGrafter"/>
</dbReference>
<dbReference type="InterPro" id="IPR007523">
    <property type="entry name" value="NDUFAF3/AAMDC"/>
</dbReference>
<dbReference type="PANTHER" id="PTHR15811">
    <property type="entry name" value="MTH938 DOMAIN-CONTAINING PROTEIN"/>
    <property type="match status" value="1"/>
</dbReference>
<dbReference type="AlphaFoldDB" id="F2KMV6"/>
<dbReference type="STRING" id="693661.Arcve_0089"/>
<dbReference type="KEGG" id="ave:Arcve_0089"/>
<dbReference type="Pfam" id="PF04430">
    <property type="entry name" value="DUF498"/>
    <property type="match status" value="1"/>
</dbReference>
<dbReference type="SUPFAM" id="SSF64076">
    <property type="entry name" value="MTH938-like"/>
    <property type="match status" value="1"/>
</dbReference>
<dbReference type="OrthoDB" id="117324at2157"/>
<organism evidence="1 2">
    <name type="scientific">Archaeoglobus veneficus (strain DSM 11195 / SNP6)</name>
    <dbReference type="NCBI Taxonomy" id="693661"/>
    <lineage>
        <taxon>Archaea</taxon>
        <taxon>Methanobacteriati</taxon>
        <taxon>Methanobacteriota</taxon>
        <taxon>Archaeoglobi</taxon>
        <taxon>Archaeoglobales</taxon>
        <taxon>Archaeoglobaceae</taxon>
        <taxon>Archaeoglobus</taxon>
    </lineage>
</organism>
<evidence type="ECO:0000313" key="2">
    <source>
        <dbReference type="Proteomes" id="UP000008136"/>
    </source>
</evidence>
<sequence>MLIEDYGFGRIVVKGRTYTSDVIVFWDGSVKEWWRKKGHYADINDVKSVLDAKPEVIVFGTGKYGAMKVDENAVKELEKMGIHVEVDITERATKIFNDLVAAGKRAVLAAHLTC</sequence>
<reference evidence="1 2" key="1">
    <citation type="submission" date="2011-03" db="EMBL/GenBank/DDBJ databases">
        <title>The complete genome of Archaeoglobus veneficus SNP6.</title>
        <authorList>
            <consortium name="US DOE Joint Genome Institute (JGI-PGF)"/>
            <person name="Lucas S."/>
            <person name="Copeland A."/>
            <person name="Lapidus A."/>
            <person name="Bruce D."/>
            <person name="Goodwin L."/>
            <person name="Pitluck S."/>
            <person name="Kyrpides N."/>
            <person name="Mavromatis K."/>
            <person name="Pagani I."/>
            <person name="Ivanova N."/>
            <person name="Mikhailova N."/>
            <person name="Lu M."/>
            <person name="Detter J.C."/>
            <person name="Tapia R."/>
            <person name="Han C."/>
            <person name="Land M."/>
            <person name="Hauser L."/>
            <person name="Markowitz V."/>
            <person name="Cheng J.-F."/>
            <person name="Hugenholtz P."/>
            <person name="Woyke T."/>
            <person name="Wu D."/>
            <person name="Spring S."/>
            <person name="Brambilla E."/>
            <person name="Klenk H.-P."/>
            <person name="Eisen J.A."/>
        </authorList>
    </citation>
    <scope>NUCLEOTIDE SEQUENCE [LARGE SCALE GENOMIC DNA]</scope>
    <source>
        <strain>SNP6</strain>
    </source>
</reference>
<dbReference type="EMBL" id="CP002588">
    <property type="protein sequence ID" value="AEA46130.1"/>
    <property type="molecule type" value="Genomic_DNA"/>
</dbReference>
<dbReference type="HOGENOM" id="CLU_074390_5_1_2"/>
<keyword evidence="2" id="KW-1185">Reference proteome</keyword>
<gene>
    <name evidence="1" type="ordered locus">Arcve_0089</name>
</gene>
<dbReference type="eggNOG" id="arCOG04337">
    <property type="taxonomic scope" value="Archaea"/>
</dbReference>
<name>F2KMV6_ARCVS</name>
<proteinExistence type="predicted"/>
<dbReference type="GeneID" id="10393181"/>
<protein>
    <submittedName>
        <fullName evidence="1">Uncharacterized protein</fullName>
    </submittedName>
</protein>
<evidence type="ECO:0000313" key="1">
    <source>
        <dbReference type="EMBL" id="AEA46130.1"/>
    </source>
</evidence>
<accession>F2KMV6</accession>
<dbReference type="RefSeq" id="WP_013682806.1">
    <property type="nucleotide sequence ID" value="NC_015320.1"/>
</dbReference>